<sequence length="410" mass="45253">MHGKAGPMIYAGIDIAKNDHVVGATDEHGRDASKPMKFANSAGGFDRCVAYLEGLAESKSDLMVGMEATGHYWLPLFCHLQNEGFSVVVINPIRTDAMRRFKGSSRVKTDMIDCVLIAETMRCGDFEPSRLGDESMMELRQLTRLHQELKESVANLKRQVITALDQVFPEYDSIFSDTFGESSKAFLKRCPTPEECLGIRADSLAGTLAKASHGKLGRKKADEIKSIAKGSCGMRMATSALSFQIKLLIDQIDFIERQAEEVEAKIREGIQEIEPLILTIPGIGHILGAQIVSEIGDIRRFHSAPAIVKYAGINPSVSQSGKFSSDDNHITKQGSPYLRRALYLAAMGQLKLKTPFYDYYAKKRADGKSHREALIAVSRKLVHVIYAVLSKQQPYDPNAAKSPELASRSE</sequence>
<feature type="coiled-coil region" evidence="1">
    <location>
        <begin position="245"/>
        <end position="272"/>
    </location>
</feature>
<accession>A0A6N6NRN9</accession>
<dbReference type="AlphaFoldDB" id="A0A6N6NRN9"/>
<evidence type="ECO:0000313" key="5">
    <source>
        <dbReference type="Proteomes" id="UP000468668"/>
    </source>
</evidence>
<dbReference type="Pfam" id="PF01548">
    <property type="entry name" value="DEDD_Tnp_IS110"/>
    <property type="match status" value="1"/>
</dbReference>
<dbReference type="OrthoDB" id="3188901at2"/>
<keyword evidence="1" id="KW-0175">Coiled coil</keyword>
<dbReference type="NCBIfam" id="NF033542">
    <property type="entry name" value="transpos_IS110"/>
    <property type="match status" value="1"/>
</dbReference>
<feature type="domain" description="Transposase IS116/IS110/IS902 C-terminal" evidence="3">
    <location>
        <begin position="276"/>
        <end position="360"/>
    </location>
</feature>
<name>A0A6N6NRN9_9ACTN</name>
<proteinExistence type="predicted"/>
<evidence type="ECO:0000313" key="4">
    <source>
        <dbReference type="EMBL" id="KAB1640502.1"/>
    </source>
</evidence>
<organism evidence="4 5">
    <name type="scientific">Ellagibacter isourolithinifaciens</name>
    <dbReference type="NCBI Taxonomy" id="2137581"/>
    <lineage>
        <taxon>Bacteria</taxon>
        <taxon>Bacillati</taxon>
        <taxon>Actinomycetota</taxon>
        <taxon>Coriobacteriia</taxon>
        <taxon>Eggerthellales</taxon>
        <taxon>Eggerthellaceae</taxon>
        <taxon>Ellagibacter</taxon>
    </lineage>
</organism>
<comment type="caution">
    <text evidence="4">The sequence shown here is derived from an EMBL/GenBank/DDBJ whole genome shotgun (WGS) entry which is preliminary data.</text>
</comment>
<protein>
    <submittedName>
        <fullName evidence="4">IS110 family transposase</fullName>
    </submittedName>
</protein>
<reference evidence="4 5" key="1">
    <citation type="submission" date="2019-09" db="EMBL/GenBank/DDBJ databases">
        <title>Whole genome shotgun sequencing (WGS) of Ellagibacter isourolithinifaciens DSM 104140(T) and Adlercreutzia muris DSM 29508(T).</title>
        <authorList>
            <person name="Stoll D.A."/>
            <person name="Danylec N."/>
            <person name="Huch M."/>
        </authorList>
    </citation>
    <scope>NUCLEOTIDE SEQUENCE [LARGE SCALE GENOMIC DNA]</scope>
    <source>
        <strain evidence="4 5">DSM 104140</strain>
    </source>
</reference>
<dbReference type="InterPro" id="IPR002525">
    <property type="entry name" value="Transp_IS110-like_N"/>
</dbReference>
<dbReference type="InterPro" id="IPR047650">
    <property type="entry name" value="Transpos_IS110"/>
</dbReference>
<dbReference type="InterPro" id="IPR003346">
    <property type="entry name" value="Transposase_20"/>
</dbReference>
<gene>
    <name evidence="4" type="ORF">F8C90_05765</name>
</gene>
<dbReference type="Proteomes" id="UP000468668">
    <property type="component" value="Unassembled WGS sequence"/>
</dbReference>
<evidence type="ECO:0000259" key="3">
    <source>
        <dbReference type="Pfam" id="PF02371"/>
    </source>
</evidence>
<evidence type="ECO:0000259" key="2">
    <source>
        <dbReference type="Pfam" id="PF01548"/>
    </source>
</evidence>
<dbReference type="GO" id="GO:0004803">
    <property type="term" value="F:transposase activity"/>
    <property type="evidence" value="ECO:0007669"/>
    <property type="project" value="InterPro"/>
</dbReference>
<dbReference type="Pfam" id="PF02371">
    <property type="entry name" value="Transposase_20"/>
    <property type="match status" value="1"/>
</dbReference>
<feature type="domain" description="Transposase IS110-like N-terminal" evidence="2">
    <location>
        <begin position="11"/>
        <end position="169"/>
    </location>
</feature>
<keyword evidence="5" id="KW-1185">Reference proteome</keyword>
<dbReference type="GO" id="GO:0006313">
    <property type="term" value="P:DNA transposition"/>
    <property type="evidence" value="ECO:0007669"/>
    <property type="project" value="InterPro"/>
</dbReference>
<dbReference type="PANTHER" id="PTHR33055">
    <property type="entry name" value="TRANSPOSASE FOR INSERTION SEQUENCE ELEMENT IS1111A"/>
    <property type="match status" value="1"/>
</dbReference>
<evidence type="ECO:0000256" key="1">
    <source>
        <dbReference type="SAM" id="Coils"/>
    </source>
</evidence>
<dbReference type="EMBL" id="WAJR01000011">
    <property type="protein sequence ID" value="KAB1640502.1"/>
    <property type="molecule type" value="Genomic_DNA"/>
</dbReference>
<dbReference type="PANTHER" id="PTHR33055:SF13">
    <property type="entry name" value="TRANSPOSASE"/>
    <property type="match status" value="1"/>
</dbReference>
<feature type="coiled-coil region" evidence="1">
    <location>
        <begin position="139"/>
        <end position="166"/>
    </location>
</feature>
<dbReference type="GO" id="GO:0003677">
    <property type="term" value="F:DNA binding"/>
    <property type="evidence" value="ECO:0007669"/>
    <property type="project" value="InterPro"/>
</dbReference>